<gene>
    <name evidence="2" type="ORF">BST86_05015</name>
</gene>
<comment type="caution">
    <text evidence="2">The sequence shown here is derived from an EMBL/GenBank/DDBJ whole genome shotgun (WGS) entry which is preliminary data.</text>
</comment>
<accession>A0A2S9WSR8</accession>
<dbReference type="AlphaFoldDB" id="A0A2S9WSR8"/>
<protein>
    <submittedName>
        <fullName evidence="2">Uncharacterized protein</fullName>
    </submittedName>
</protein>
<dbReference type="OrthoDB" id="9973794at2"/>
<dbReference type="Proteomes" id="UP000239532">
    <property type="component" value="Unassembled WGS sequence"/>
</dbReference>
<keyword evidence="1" id="KW-0472">Membrane</keyword>
<keyword evidence="3" id="KW-1185">Reference proteome</keyword>
<feature type="transmembrane region" description="Helical" evidence="1">
    <location>
        <begin position="6"/>
        <end position="26"/>
    </location>
</feature>
<keyword evidence="1" id="KW-1133">Transmembrane helix</keyword>
<reference evidence="2 3" key="1">
    <citation type="submission" date="2016-11" db="EMBL/GenBank/DDBJ databases">
        <title>Trade-off between light-utilization and light-protection in marine flavobacteria.</title>
        <authorList>
            <person name="Kumagai Y."/>
        </authorList>
    </citation>
    <scope>NUCLEOTIDE SEQUENCE [LARGE SCALE GENOMIC DNA]</scope>
    <source>
        <strain evidence="2 3">JCM 17109</strain>
    </source>
</reference>
<evidence type="ECO:0000313" key="2">
    <source>
        <dbReference type="EMBL" id="PRP66499.1"/>
    </source>
</evidence>
<dbReference type="EMBL" id="MQUC01000003">
    <property type="protein sequence ID" value="PRP66499.1"/>
    <property type="molecule type" value="Genomic_DNA"/>
</dbReference>
<sequence>MTIQEFIALINVIIWPSMLLIIILLFRKPMVAAFGRLGAITANASGLSLTFESALEAAQETFGSDLAAGVEKSGPKIGFEKKLRPYEQLVEIKRSIDNTLVELATDCSINVIGKSPSSILTELVQRNIIPPKKSVKMQRLITAIDAAPISISHAQVAQLQQMLDSIQ</sequence>
<dbReference type="RefSeq" id="WP_105982326.1">
    <property type="nucleotide sequence ID" value="NZ_MQUC01000003.1"/>
</dbReference>
<keyword evidence="1" id="KW-0812">Transmembrane</keyword>
<organism evidence="2 3">
    <name type="scientific">Nonlabens agnitus</name>
    <dbReference type="NCBI Taxonomy" id="870484"/>
    <lineage>
        <taxon>Bacteria</taxon>
        <taxon>Pseudomonadati</taxon>
        <taxon>Bacteroidota</taxon>
        <taxon>Flavobacteriia</taxon>
        <taxon>Flavobacteriales</taxon>
        <taxon>Flavobacteriaceae</taxon>
        <taxon>Nonlabens</taxon>
    </lineage>
</organism>
<name>A0A2S9WSR8_9FLAO</name>
<proteinExistence type="predicted"/>
<evidence type="ECO:0000256" key="1">
    <source>
        <dbReference type="SAM" id="Phobius"/>
    </source>
</evidence>
<evidence type="ECO:0000313" key="3">
    <source>
        <dbReference type="Proteomes" id="UP000239532"/>
    </source>
</evidence>